<dbReference type="RefSeq" id="XP_029229617.1">
    <property type="nucleotide sequence ID" value="XM_029370222.1"/>
</dbReference>
<keyword evidence="3" id="KW-1185">Reference proteome</keyword>
<proteinExistence type="predicted"/>
<dbReference type="Proteomes" id="UP000284403">
    <property type="component" value="Unassembled WGS sequence"/>
</dbReference>
<evidence type="ECO:0000313" key="2">
    <source>
        <dbReference type="EMBL" id="RNF21707.1"/>
    </source>
</evidence>
<dbReference type="GeneID" id="40316913"/>
<dbReference type="EMBL" id="MKKU01000151">
    <property type="protein sequence ID" value="RNF21707.1"/>
    <property type="molecule type" value="Genomic_DNA"/>
</dbReference>
<comment type="caution">
    <text evidence="2">The sequence shown here is derived from an EMBL/GenBank/DDBJ whole genome shotgun (WGS) entry which is preliminary data.</text>
</comment>
<sequence>MAALQRSRGSSGRGGVCSGRKGRQRSGCCENFYFRRRVCGRRLRRVRRVDHWRGKGAGGVAAGCSREKWPQRRRCVRLPTAQSGRPQSSVASPHRARLVAAGVGDSGKVWACRGMSVRHALVSFAAFCARPSRRGAAGSVDLQGGGFRVGRARSFAGGACRRCMCPPLLVLCRVRRHGPRGPTAARGSRAAAHAVAEVRLELLGRLAGLRRREGSYALPLGRKCAGRPVVAGTARKRPGAPRRRVSWRLAVGAARCGGGEGRSQRGWEGRVLRWRALAARRAAPKARRASSPPPGAGVAGASSFAWSRAYVPALCLERAARNRSP</sequence>
<organism evidence="2 3">
    <name type="scientific">Trypanosoma conorhini</name>
    <dbReference type="NCBI Taxonomy" id="83891"/>
    <lineage>
        <taxon>Eukaryota</taxon>
        <taxon>Discoba</taxon>
        <taxon>Euglenozoa</taxon>
        <taxon>Kinetoplastea</taxon>
        <taxon>Metakinetoplastina</taxon>
        <taxon>Trypanosomatida</taxon>
        <taxon>Trypanosomatidae</taxon>
        <taxon>Trypanosoma</taxon>
    </lineage>
</organism>
<protein>
    <submittedName>
        <fullName evidence="2">Uncharacterized protein</fullName>
    </submittedName>
</protein>
<reference evidence="2 3" key="1">
    <citation type="journal article" date="2018" name="BMC Genomics">
        <title>Genomic comparison of Trypanosoma conorhini and Trypanosoma rangeli to Trypanosoma cruzi strains of high and low virulence.</title>
        <authorList>
            <person name="Bradwell K.R."/>
            <person name="Koparde V.N."/>
            <person name="Matveyev A.V."/>
            <person name="Serrano M.G."/>
            <person name="Alves J.M."/>
            <person name="Parikh H."/>
            <person name="Huang B."/>
            <person name="Lee V."/>
            <person name="Espinosa-Alvarez O."/>
            <person name="Ortiz P.A."/>
            <person name="Costa-Martins A.G."/>
            <person name="Teixeira M.M."/>
            <person name="Buck G.A."/>
        </authorList>
    </citation>
    <scope>NUCLEOTIDE SEQUENCE [LARGE SCALE GENOMIC DNA]</scope>
    <source>
        <strain evidence="2 3">025E</strain>
    </source>
</reference>
<feature type="compositionally biased region" description="Low complexity" evidence="1">
    <location>
        <begin position="1"/>
        <end position="10"/>
    </location>
</feature>
<gene>
    <name evidence="2" type="ORF">Tco025E_03302</name>
</gene>
<accession>A0A422PW35</accession>
<evidence type="ECO:0000256" key="1">
    <source>
        <dbReference type="SAM" id="MobiDB-lite"/>
    </source>
</evidence>
<dbReference type="AlphaFoldDB" id="A0A422PW35"/>
<feature type="region of interest" description="Disordered" evidence="1">
    <location>
        <begin position="1"/>
        <end position="24"/>
    </location>
</feature>
<name>A0A422PW35_9TRYP</name>
<evidence type="ECO:0000313" key="3">
    <source>
        <dbReference type="Proteomes" id="UP000284403"/>
    </source>
</evidence>